<keyword evidence="1" id="KW-0812">Transmembrane</keyword>
<name>A0A6H2BV53_DOLFA</name>
<dbReference type="AlphaFoldDB" id="A0A6H2BV53"/>
<feature type="transmembrane region" description="Helical" evidence="1">
    <location>
        <begin position="202"/>
        <end position="220"/>
    </location>
</feature>
<accession>A0A6H2BV53</accession>
<evidence type="ECO:0000313" key="4">
    <source>
        <dbReference type="Proteomes" id="UP000502433"/>
    </source>
</evidence>
<organism evidence="3 4">
    <name type="scientific">Dolichospermum flos-aquae CCAP 1403/13F</name>
    <dbReference type="NCBI Taxonomy" id="315271"/>
    <lineage>
        <taxon>Bacteria</taxon>
        <taxon>Bacillati</taxon>
        <taxon>Cyanobacteriota</taxon>
        <taxon>Cyanophyceae</taxon>
        <taxon>Nostocales</taxon>
        <taxon>Aphanizomenonaceae</taxon>
        <taxon>Dolichospermum</taxon>
    </lineage>
</organism>
<dbReference type="Proteomes" id="UP000502433">
    <property type="component" value="Chromosome"/>
</dbReference>
<keyword evidence="1" id="KW-1133">Transmembrane helix</keyword>
<evidence type="ECO:0000313" key="3">
    <source>
        <dbReference type="EMBL" id="QJB43462.1"/>
    </source>
</evidence>
<gene>
    <name evidence="3" type="ORF">HGD76_03730</name>
</gene>
<evidence type="ECO:0000256" key="2">
    <source>
        <dbReference type="SAM" id="SignalP"/>
    </source>
</evidence>
<feature type="signal peptide" evidence="2">
    <location>
        <begin position="1"/>
        <end position="28"/>
    </location>
</feature>
<evidence type="ECO:0008006" key="5">
    <source>
        <dbReference type="Google" id="ProtNLM"/>
    </source>
</evidence>
<keyword evidence="1" id="KW-0472">Membrane</keyword>
<dbReference type="KEGG" id="dfs:HGD76_03730"/>
<keyword evidence="2" id="KW-0732">Signal</keyword>
<reference evidence="3 4" key="2">
    <citation type="submission" date="2020-04" db="EMBL/GenBank/DDBJ databases">
        <authorList>
            <person name="Fomenkov A."/>
            <person name="Anton B.P."/>
            <person name="Roberts R.J."/>
        </authorList>
    </citation>
    <scope>NUCLEOTIDE SEQUENCE [LARGE SCALE GENOMIC DNA]</scope>
    <source>
        <strain evidence="3 4">CCAP 1403/13f</strain>
    </source>
</reference>
<protein>
    <recommendedName>
        <fullName evidence="5">PEP-CTERM sorting domain-containing protein</fullName>
    </recommendedName>
</protein>
<reference evidence="3 4" key="1">
    <citation type="submission" date="2020-04" db="EMBL/GenBank/DDBJ databases">
        <title>Genome-Wide Identification of 5-Methylcytosine Sites in Bacterial Genomes By High-Throughput Sequencing of MspJI Restriction Fragments.</title>
        <authorList>
            <person name="Wu V."/>
        </authorList>
    </citation>
    <scope>NUCLEOTIDE SEQUENCE [LARGE SCALE GENOMIC DNA]</scope>
    <source>
        <strain evidence="3 4">CCAP 1403/13f</strain>
    </source>
</reference>
<feature type="chain" id="PRO_5026019210" description="PEP-CTERM sorting domain-containing protein" evidence="2">
    <location>
        <begin position="29"/>
        <end position="235"/>
    </location>
</feature>
<dbReference type="EMBL" id="CP051206">
    <property type="protein sequence ID" value="QJB43462.1"/>
    <property type="molecule type" value="Genomic_DNA"/>
</dbReference>
<sequence>MITKNFQKLGALVASLVGILTLSSAAEAITFTTFTSPGGAILGKTASTASQEVTTAEITNPLTINFVKSVTINGLNIEKNARRLSGTLSLRDALGNDIVAPVALFSSNGALTATGGVITNGSFTFIDTIASSWPGATGTYPASPSYPAGTYGSVDSFSVFNDLDLNGTHWAFNLTNAANGSSGTASFTNFSVNAAVPFESNAAPAGVAIVFGAFVLRRKLQQRSARMMSLESVNS</sequence>
<evidence type="ECO:0000256" key="1">
    <source>
        <dbReference type="SAM" id="Phobius"/>
    </source>
</evidence>
<proteinExistence type="predicted"/>